<evidence type="ECO:0000256" key="1">
    <source>
        <dbReference type="SAM" id="MobiDB-lite"/>
    </source>
</evidence>
<gene>
    <name evidence="2" type="ORF">B0H16DRAFT_134618</name>
</gene>
<organism evidence="2 3">
    <name type="scientific">Mycena metata</name>
    <dbReference type="NCBI Taxonomy" id="1033252"/>
    <lineage>
        <taxon>Eukaryota</taxon>
        <taxon>Fungi</taxon>
        <taxon>Dikarya</taxon>
        <taxon>Basidiomycota</taxon>
        <taxon>Agaricomycotina</taxon>
        <taxon>Agaricomycetes</taxon>
        <taxon>Agaricomycetidae</taxon>
        <taxon>Agaricales</taxon>
        <taxon>Marasmiineae</taxon>
        <taxon>Mycenaceae</taxon>
        <taxon>Mycena</taxon>
    </lineage>
</organism>
<sequence>MRLAVAGECAATEEDTVSRRVATKMCGTGAAGTDTIHFPSSPPIKRTRSLFYSRCPRFPFSVCLSRRARSFGCHMHRPLTRTPSAASTNGPHHPASASSSTSPNFAPLRSPSPPLSPIHTNLCLDTCIRSTRTRTRRPSEPSTNKFRVSRTPFMVYPHPHPHPPPRQFRERAWPRIGVKFCVPFSSAVGVGGAVLASANTGTDAVDLRSSPLSSFLPPFHICYSLDKRDKTKSSYPPTVARSRRVPGRAPKGGMRGDAVECGAEC</sequence>
<feature type="compositionally biased region" description="Low complexity" evidence="1">
    <location>
        <begin position="91"/>
        <end position="109"/>
    </location>
</feature>
<feature type="region of interest" description="Disordered" evidence="1">
    <location>
        <begin position="233"/>
        <end position="256"/>
    </location>
</feature>
<dbReference type="EMBL" id="JARKIB010000129">
    <property type="protein sequence ID" value="KAJ7734990.1"/>
    <property type="molecule type" value="Genomic_DNA"/>
</dbReference>
<feature type="region of interest" description="Disordered" evidence="1">
    <location>
        <begin position="82"/>
        <end position="117"/>
    </location>
</feature>
<accession>A0AAD7I4J3</accession>
<proteinExistence type="predicted"/>
<reference evidence="2" key="1">
    <citation type="submission" date="2023-03" db="EMBL/GenBank/DDBJ databases">
        <title>Massive genome expansion in bonnet fungi (Mycena s.s.) driven by repeated elements and novel gene families across ecological guilds.</title>
        <authorList>
            <consortium name="Lawrence Berkeley National Laboratory"/>
            <person name="Harder C.B."/>
            <person name="Miyauchi S."/>
            <person name="Viragh M."/>
            <person name="Kuo A."/>
            <person name="Thoen E."/>
            <person name="Andreopoulos B."/>
            <person name="Lu D."/>
            <person name="Skrede I."/>
            <person name="Drula E."/>
            <person name="Henrissat B."/>
            <person name="Morin E."/>
            <person name="Kohler A."/>
            <person name="Barry K."/>
            <person name="LaButti K."/>
            <person name="Morin E."/>
            <person name="Salamov A."/>
            <person name="Lipzen A."/>
            <person name="Mereny Z."/>
            <person name="Hegedus B."/>
            <person name="Baldrian P."/>
            <person name="Stursova M."/>
            <person name="Weitz H."/>
            <person name="Taylor A."/>
            <person name="Grigoriev I.V."/>
            <person name="Nagy L.G."/>
            <person name="Martin F."/>
            <person name="Kauserud H."/>
        </authorList>
    </citation>
    <scope>NUCLEOTIDE SEQUENCE</scope>
    <source>
        <strain evidence="2">CBHHK182m</strain>
    </source>
</reference>
<dbReference type="Proteomes" id="UP001215598">
    <property type="component" value="Unassembled WGS sequence"/>
</dbReference>
<protein>
    <submittedName>
        <fullName evidence="2">Uncharacterized protein</fullName>
    </submittedName>
</protein>
<evidence type="ECO:0000313" key="3">
    <source>
        <dbReference type="Proteomes" id="UP001215598"/>
    </source>
</evidence>
<evidence type="ECO:0000313" key="2">
    <source>
        <dbReference type="EMBL" id="KAJ7734990.1"/>
    </source>
</evidence>
<comment type="caution">
    <text evidence="2">The sequence shown here is derived from an EMBL/GenBank/DDBJ whole genome shotgun (WGS) entry which is preliminary data.</text>
</comment>
<name>A0AAD7I4J3_9AGAR</name>
<keyword evidence="3" id="KW-1185">Reference proteome</keyword>
<dbReference type="AlphaFoldDB" id="A0AAD7I4J3"/>